<evidence type="ECO:0000313" key="2">
    <source>
        <dbReference type="EMBL" id="SPQ00141.1"/>
    </source>
</evidence>
<name>A0A2U3QFE0_9BACT</name>
<dbReference type="AlphaFoldDB" id="A0A2U3QFE0"/>
<proteinExistence type="predicted"/>
<feature type="transmembrane region" description="Helical" evidence="1">
    <location>
        <begin position="273"/>
        <end position="291"/>
    </location>
</feature>
<reference evidence="3" key="1">
    <citation type="submission" date="2018-03" db="EMBL/GenBank/DDBJ databases">
        <authorList>
            <person name="Zecchin S."/>
        </authorList>
    </citation>
    <scope>NUCLEOTIDE SEQUENCE [LARGE SCALE GENOMIC DNA]</scope>
</reference>
<accession>A0A2U3QFE0</accession>
<feature type="transmembrane region" description="Helical" evidence="1">
    <location>
        <begin position="30"/>
        <end position="54"/>
    </location>
</feature>
<feature type="transmembrane region" description="Helical" evidence="1">
    <location>
        <begin position="224"/>
        <end position="241"/>
    </location>
</feature>
<feature type="transmembrane region" description="Helical" evidence="1">
    <location>
        <begin position="135"/>
        <end position="155"/>
    </location>
</feature>
<protein>
    <recommendedName>
        <fullName evidence="4">Glycosyltransferase RgtA/B/C/D-like domain-containing protein</fullName>
    </recommendedName>
</protein>
<feature type="transmembrane region" description="Helical" evidence="1">
    <location>
        <begin position="188"/>
        <end position="212"/>
    </location>
</feature>
<keyword evidence="1" id="KW-0472">Membrane</keyword>
<feature type="transmembrane region" description="Helical" evidence="1">
    <location>
        <begin position="357"/>
        <end position="376"/>
    </location>
</feature>
<sequence>MNFTSSFRCISSRQNCIIIAGMRKILREDLLWSAVLMASLFLLSFKFLTLWFILDDSANIYASLQDPLKLIFDRDTYLFFNKMFYTPLLPISFKPDFLLFGFRPFAYHMHNLFAAFLTGLMGYKIYRLYLPRFESWAGTFLFMLSFPIVNDIGWLSMRHYLWGSFFALASFYLFKRSEAESSISVLSWLFYLISLLSKESFAPLPAIVFLLAKGNLREKAVKSIPFFLALGCYLVLRHYIIGGLGGYPGGLPDPHPASLIKNYVSQLSMVSRAVWGLPLYVSAPVLILVFLSDKRVAAVCIGLLALTTAPFMFLKVSGVLDDYSTFYFPSKYILPLYIFSGATASALAYAPRKHLKFLSAALLCLLFVLQLVHAGASHGFIKHSAESYRELASGGLDRNIQGKDLLIVSQDAIFYNFLYATYTDSKKPSETNLGTVITIDNPDLCGLLGGRLNGKHDSIYRNEKWSDQDGEIISTPLRIDNTVPKPAVSMDMKGQFLSFSVTDSKNGSFYAALKSAFSPRNIAIQSMLLPKHVPMKLGLARGRDMLYLFYCDGGRCSEPIVISPGGG</sequence>
<evidence type="ECO:0000256" key="1">
    <source>
        <dbReference type="SAM" id="Phobius"/>
    </source>
</evidence>
<keyword evidence="1" id="KW-0812">Transmembrane</keyword>
<dbReference type="Proteomes" id="UP000245125">
    <property type="component" value="Unassembled WGS sequence"/>
</dbReference>
<dbReference type="EMBL" id="OUUY01000062">
    <property type="protein sequence ID" value="SPQ00141.1"/>
    <property type="molecule type" value="Genomic_DNA"/>
</dbReference>
<feature type="transmembrane region" description="Helical" evidence="1">
    <location>
        <begin position="105"/>
        <end position="123"/>
    </location>
</feature>
<organism evidence="2 3">
    <name type="scientific">Candidatus Sulfobium mesophilum</name>
    <dbReference type="NCBI Taxonomy" id="2016548"/>
    <lineage>
        <taxon>Bacteria</taxon>
        <taxon>Pseudomonadati</taxon>
        <taxon>Nitrospirota</taxon>
        <taxon>Nitrospiria</taxon>
        <taxon>Nitrospirales</taxon>
        <taxon>Nitrospiraceae</taxon>
        <taxon>Candidatus Sulfobium</taxon>
    </lineage>
</organism>
<feature type="transmembrane region" description="Helical" evidence="1">
    <location>
        <begin position="298"/>
        <end position="320"/>
    </location>
</feature>
<evidence type="ECO:0000313" key="3">
    <source>
        <dbReference type="Proteomes" id="UP000245125"/>
    </source>
</evidence>
<evidence type="ECO:0008006" key="4">
    <source>
        <dbReference type="Google" id="ProtNLM"/>
    </source>
</evidence>
<feature type="transmembrane region" description="Helical" evidence="1">
    <location>
        <begin position="332"/>
        <end position="350"/>
    </location>
</feature>
<keyword evidence="3" id="KW-1185">Reference proteome</keyword>
<gene>
    <name evidence="2" type="ORF">NBG4_180017</name>
</gene>
<keyword evidence="1" id="KW-1133">Transmembrane helix</keyword>